<evidence type="ECO:0000313" key="9">
    <source>
        <dbReference type="EMBL" id="RDW59350.1"/>
    </source>
</evidence>
<dbReference type="RefSeq" id="XP_026598384.1">
    <property type="nucleotide sequence ID" value="XM_026753061.1"/>
</dbReference>
<feature type="transmembrane region" description="Helical" evidence="7">
    <location>
        <begin position="389"/>
        <end position="410"/>
    </location>
</feature>
<dbReference type="GeneID" id="38121415"/>
<dbReference type="InterPro" id="IPR050360">
    <property type="entry name" value="MFS_Sugar_Transporters"/>
</dbReference>
<dbReference type="GO" id="GO:0005351">
    <property type="term" value="F:carbohydrate:proton symporter activity"/>
    <property type="evidence" value="ECO:0007669"/>
    <property type="project" value="TreeGrafter"/>
</dbReference>
<name>A0A3D8QCI2_9EURO</name>
<dbReference type="AlphaFoldDB" id="A0A3D8QCI2"/>
<feature type="transmembrane region" description="Helical" evidence="7">
    <location>
        <begin position="61"/>
        <end position="81"/>
    </location>
</feature>
<evidence type="ECO:0000256" key="6">
    <source>
        <dbReference type="SAM" id="MobiDB-lite"/>
    </source>
</evidence>
<evidence type="ECO:0000313" key="10">
    <source>
        <dbReference type="Proteomes" id="UP000256690"/>
    </source>
</evidence>
<gene>
    <name evidence="9" type="ORF">DSM5745_11045</name>
</gene>
<dbReference type="PANTHER" id="PTHR48022:SF26">
    <property type="entry name" value="MAJOR FACILITATOR SUPERFAMILY (MFS) PROFILE DOMAIN-CONTAINING PROTEIN-RELATED"/>
    <property type="match status" value="1"/>
</dbReference>
<keyword evidence="3 7" id="KW-0812">Transmembrane</keyword>
<dbReference type="SUPFAM" id="SSF103473">
    <property type="entry name" value="MFS general substrate transporter"/>
    <property type="match status" value="1"/>
</dbReference>
<feature type="transmembrane region" description="Helical" evidence="7">
    <location>
        <begin position="453"/>
        <end position="472"/>
    </location>
</feature>
<dbReference type="InterPro" id="IPR005829">
    <property type="entry name" value="Sugar_transporter_CS"/>
</dbReference>
<protein>
    <recommendedName>
        <fullName evidence="8">Major facilitator superfamily (MFS) profile domain-containing protein</fullName>
    </recommendedName>
</protein>
<reference evidence="9 10" key="1">
    <citation type="journal article" date="2018" name="IMA Fungus">
        <title>IMA Genome-F 9: Draft genome sequence of Annulohypoxylon stygium, Aspergillus mulundensis, Berkeleyomyces basicola (syn. Thielaviopsis basicola), Ceratocystis smalleyi, two Cercospora beticola strains, Coleophoma cylindrospora, Fusarium fracticaudum, Phialophora cf. hyalina, and Morchella septimelata.</title>
        <authorList>
            <person name="Wingfield B.D."/>
            <person name="Bills G.F."/>
            <person name="Dong Y."/>
            <person name="Huang W."/>
            <person name="Nel W.J."/>
            <person name="Swalarsk-Parry B.S."/>
            <person name="Vaghefi N."/>
            <person name="Wilken P.M."/>
            <person name="An Z."/>
            <person name="de Beer Z.W."/>
            <person name="De Vos L."/>
            <person name="Chen L."/>
            <person name="Duong T.A."/>
            <person name="Gao Y."/>
            <person name="Hammerbacher A."/>
            <person name="Kikkert J.R."/>
            <person name="Li Y."/>
            <person name="Li H."/>
            <person name="Li K."/>
            <person name="Li Q."/>
            <person name="Liu X."/>
            <person name="Ma X."/>
            <person name="Naidoo K."/>
            <person name="Pethybridge S.J."/>
            <person name="Sun J."/>
            <person name="Steenkamp E.T."/>
            <person name="van der Nest M.A."/>
            <person name="van Wyk S."/>
            <person name="Wingfield M.J."/>
            <person name="Xiong C."/>
            <person name="Yue Q."/>
            <person name="Zhang X."/>
        </authorList>
    </citation>
    <scope>NUCLEOTIDE SEQUENCE [LARGE SCALE GENOMIC DNA]</scope>
    <source>
        <strain evidence="9 10">DSM 5745</strain>
    </source>
</reference>
<feature type="transmembrane region" description="Helical" evidence="7">
    <location>
        <begin position="142"/>
        <end position="160"/>
    </location>
</feature>
<dbReference type="GO" id="GO:0016020">
    <property type="term" value="C:membrane"/>
    <property type="evidence" value="ECO:0007669"/>
    <property type="project" value="UniProtKB-SubCell"/>
</dbReference>
<dbReference type="OrthoDB" id="6339427at2759"/>
<proteinExistence type="inferred from homology"/>
<dbReference type="InterPro" id="IPR005828">
    <property type="entry name" value="MFS_sugar_transport-like"/>
</dbReference>
<comment type="similarity">
    <text evidence="2">Belongs to the major facilitator superfamily. Sugar transporter (TC 2.A.1.1) family.</text>
</comment>
<dbReference type="InterPro" id="IPR036259">
    <property type="entry name" value="MFS_trans_sf"/>
</dbReference>
<comment type="caution">
    <text evidence="9">The sequence shown here is derived from an EMBL/GenBank/DDBJ whole genome shotgun (WGS) entry which is preliminary data.</text>
</comment>
<keyword evidence="10" id="KW-1185">Reference proteome</keyword>
<dbReference type="PANTHER" id="PTHR48022">
    <property type="entry name" value="PLASTIDIC GLUCOSE TRANSPORTER 4"/>
    <property type="match status" value="1"/>
</dbReference>
<feature type="transmembrane region" description="Helical" evidence="7">
    <location>
        <begin position="93"/>
        <end position="114"/>
    </location>
</feature>
<dbReference type="PROSITE" id="PS00216">
    <property type="entry name" value="SUGAR_TRANSPORT_1"/>
    <property type="match status" value="1"/>
</dbReference>
<feature type="region of interest" description="Disordered" evidence="6">
    <location>
        <begin position="515"/>
        <end position="541"/>
    </location>
</feature>
<keyword evidence="4 7" id="KW-1133">Transmembrane helix</keyword>
<evidence type="ECO:0000256" key="4">
    <source>
        <dbReference type="ARBA" id="ARBA00022989"/>
    </source>
</evidence>
<evidence type="ECO:0000256" key="2">
    <source>
        <dbReference type="ARBA" id="ARBA00010992"/>
    </source>
</evidence>
<organism evidence="9 10">
    <name type="scientific">Aspergillus mulundensis</name>
    <dbReference type="NCBI Taxonomy" id="1810919"/>
    <lineage>
        <taxon>Eukaryota</taxon>
        <taxon>Fungi</taxon>
        <taxon>Dikarya</taxon>
        <taxon>Ascomycota</taxon>
        <taxon>Pezizomycotina</taxon>
        <taxon>Eurotiomycetes</taxon>
        <taxon>Eurotiomycetidae</taxon>
        <taxon>Eurotiales</taxon>
        <taxon>Aspergillaceae</taxon>
        <taxon>Aspergillus</taxon>
        <taxon>Aspergillus subgen. Nidulantes</taxon>
    </lineage>
</organism>
<evidence type="ECO:0000259" key="8">
    <source>
        <dbReference type="PROSITE" id="PS50850"/>
    </source>
</evidence>
<accession>A0A3D8QCI2</accession>
<evidence type="ECO:0000256" key="7">
    <source>
        <dbReference type="SAM" id="Phobius"/>
    </source>
</evidence>
<evidence type="ECO:0000256" key="5">
    <source>
        <dbReference type="ARBA" id="ARBA00023136"/>
    </source>
</evidence>
<dbReference type="EMBL" id="PVWQ01000019">
    <property type="protein sequence ID" value="RDW59350.1"/>
    <property type="molecule type" value="Genomic_DNA"/>
</dbReference>
<feature type="transmembrane region" description="Helical" evidence="7">
    <location>
        <begin position="172"/>
        <end position="194"/>
    </location>
</feature>
<evidence type="ECO:0000256" key="3">
    <source>
        <dbReference type="ARBA" id="ARBA00022692"/>
    </source>
</evidence>
<dbReference type="Pfam" id="PF00083">
    <property type="entry name" value="Sugar_tr"/>
    <property type="match status" value="2"/>
</dbReference>
<dbReference type="Proteomes" id="UP000256690">
    <property type="component" value="Unassembled WGS sequence"/>
</dbReference>
<keyword evidence="5 7" id="KW-0472">Membrane</keyword>
<dbReference type="InterPro" id="IPR020846">
    <property type="entry name" value="MFS_dom"/>
</dbReference>
<feature type="transmembrane region" description="Helical" evidence="7">
    <location>
        <begin position="328"/>
        <end position="348"/>
    </location>
</feature>
<dbReference type="PROSITE" id="PS50850">
    <property type="entry name" value="MFS"/>
    <property type="match status" value="1"/>
</dbReference>
<comment type="subcellular location">
    <subcellularLocation>
        <location evidence="1">Membrane</location>
        <topology evidence="1">Multi-pass membrane protein</topology>
    </subcellularLocation>
</comment>
<feature type="transmembrane region" description="Helical" evidence="7">
    <location>
        <begin position="355"/>
        <end position="377"/>
    </location>
</feature>
<dbReference type="Gene3D" id="1.20.1250.20">
    <property type="entry name" value="MFS general substrate transporter like domains"/>
    <property type="match status" value="1"/>
</dbReference>
<evidence type="ECO:0000256" key="1">
    <source>
        <dbReference type="ARBA" id="ARBA00004141"/>
    </source>
</evidence>
<sequence>MALTKKPYFGFTGGWLTFWVSLACATDMTLFGYDQGVFSGVVVTPDFLQVHDLAGPSKTKILSTVTAIYDVGCFFGAMLAFTAGERLGRKKTILLGCTIMAIGTILKASSYSLAQIVGNGLSTATAPVWQTETAQAKWRGKLVILELGLNVGGYCLVNWINYGLSLHEGGIVWRLPIALQLCFIMILFTTIPWLPESPRWLLSHDRDDEAIEVLACIDAMSPEDPYIRTQYDEIKYSIAYERENAIPWRDLIRNKSDSTKTLRRLLLGASTQAIQQFQGPPSVNPCIYPLPTSYPLTSHPRPGINIMSYYLPTVLISSVGLDNSMARLLTACNATSYFIFSCVAVTMIERFGRRGLMLLSGSGQFLSFLVITILLRFAETDKVYGTASVAFFFLYHVAFGIGMLGVPWLYPTEINSLPMRTKGAAVATATNWMTNFAIVEITPIGIQNIGWRFWIVWTVLNAVFLPIIYFLYPETANRTLEDIDLYYRSNPPLIVTKDPDAISAKRPLKYVQREDEEVRKRAKDAQGFATKSDGASVEHYN</sequence>
<dbReference type="PROSITE" id="PS51257">
    <property type="entry name" value="PROKAR_LIPOPROTEIN"/>
    <property type="match status" value="1"/>
</dbReference>
<feature type="domain" description="Major facilitator superfamily (MFS) profile" evidence="8">
    <location>
        <begin position="20"/>
        <end position="476"/>
    </location>
</feature>